<keyword evidence="12" id="KW-1185">Reference proteome</keyword>
<evidence type="ECO:0000259" key="10">
    <source>
        <dbReference type="SMART" id="SM00990"/>
    </source>
</evidence>
<dbReference type="CDD" id="cd22326">
    <property type="entry name" value="FAN1-like"/>
    <property type="match status" value="1"/>
</dbReference>
<keyword evidence="7 8" id="KW-0464">Manganese</keyword>
<evidence type="ECO:0000256" key="3">
    <source>
        <dbReference type="ARBA" id="ARBA00022722"/>
    </source>
</evidence>
<feature type="region of interest" description="Disordered" evidence="9">
    <location>
        <begin position="156"/>
        <end position="187"/>
    </location>
</feature>
<proteinExistence type="inferred from homology"/>
<dbReference type="FunCoup" id="A0A409W8J6">
    <property type="interactions" value="289"/>
</dbReference>
<dbReference type="GO" id="GO:0017108">
    <property type="term" value="F:5'-flap endonuclease activity"/>
    <property type="evidence" value="ECO:0007669"/>
    <property type="project" value="TreeGrafter"/>
</dbReference>
<keyword evidence="4 8" id="KW-0479">Metal-binding</keyword>
<dbReference type="InParanoid" id="A0A409W8J6"/>
<dbReference type="InterPro" id="IPR011856">
    <property type="entry name" value="tRNA_endonuc-like_dom_sf"/>
</dbReference>
<reference evidence="11 12" key="1">
    <citation type="journal article" date="2018" name="Evol. Lett.">
        <title>Horizontal gene cluster transfer increased hallucinogenic mushroom diversity.</title>
        <authorList>
            <person name="Reynolds H.T."/>
            <person name="Vijayakumar V."/>
            <person name="Gluck-Thaler E."/>
            <person name="Korotkin H.B."/>
            <person name="Matheny P.B."/>
            <person name="Slot J.C."/>
        </authorList>
    </citation>
    <scope>NUCLEOTIDE SEQUENCE [LARGE SCALE GENOMIC DNA]</scope>
    <source>
        <strain evidence="11 12">SRW20</strain>
    </source>
</reference>
<feature type="domain" description="VRR-NUC" evidence="10">
    <location>
        <begin position="551"/>
        <end position="656"/>
    </location>
</feature>
<dbReference type="AlphaFoldDB" id="A0A409W8J6"/>
<organism evidence="11 12">
    <name type="scientific">Gymnopilus dilepis</name>
    <dbReference type="NCBI Taxonomy" id="231916"/>
    <lineage>
        <taxon>Eukaryota</taxon>
        <taxon>Fungi</taxon>
        <taxon>Dikarya</taxon>
        <taxon>Basidiomycota</taxon>
        <taxon>Agaricomycotina</taxon>
        <taxon>Agaricomycetes</taxon>
        <taxon>Agaricomycetidae</taxon>
        <taxon>Agaricales</taxon>
        <taxon>Agaricineae</taxon>
        <taxon>Hymenogastraceae</taxon>
        <taxon>Gymnopilus</taxon>
    </lineage>
</organism>
<dbReference type="STRING" id="231916.A0A409W8J6"/>
<dbReference type="GO" id="GO:0036297">
    <property type="term" value="P:interstrand cross-link repair"/>
    <property type="evidence" value="ECO:0007669"/>
    <property type="project" value="InterPro"/>
</dbReference>
<protein>
    <recommendedName>
        <fullName evidence="8">Fanconi-associated nuclease</fullName>
        <ecNumber evidence="8">3.1.4.1</ecNumber>
    </recommendedName>
</protein>
<accession>A0A409W8J6</accession>
<feature type="compositionally biased region" description="Basic residues" evidence="9">
    <location>
        <begin position="668"/>
        <end position="684"/>
    </location>
</feature>
<feature type="compositionally biased region" description="Acidic residues" evidence="9">
    <location>
        <begin position="692"/>
        <end position="705"/>
    </location>
</feature>
<dbReference type="GO" id="GO:0004528">
    <property type="term" value="F:phosphodiesterase I activity"/>
    <property type="evidence" value="ECO:0007669"/>
    <property type="project" value="UniProtKB-EC"/>
</dbReference>
<evidence type="ECO:0000256" key="5">
    <source>
        <dbReference type="ARBA" id="ARBA00022801"/>
    </source>
</evidence>
<comment type="caution">
    <text evidence="11">The sequence shown here is derived from an EMBL/GenBank/DDBJ whole genome shotgun (WGS) entry which is preliminary data.</text>
</comment>
<evidence type="ECO:0000256" key="9">
    <source>
        <dbReference type="SAM" id="MobiDB-lite"/>
    </source>
</evidence>
<gene>
    <name evidence="11" type="ORF">CVT26_004891</name>
</gene>
<dbReference type="EC" id="3.1.4.1" evidence="8"/>
<dbReference type="OrthoDB" id="76364at2759"/>
<evidence type="ECO:0000313" key="11">
    <source>
        <dbReference type="EMBL" id="PPQ74783.1"/>
    </source>
</evidence>
<dbReference type="Gene3D" id="3.40.1350.10">
    <property type="match status" value="1"/>
</dbReference>
<feature type="region of interest" description="Disordered" evidence="9">
    <location>
        <begin position="663"/>
        <end position="733"/>
    </location>
</feature>
<comment type="cofactor">
    <cofactor evidence="8">
        <name>Mg(2+)</name>
        <dbReference type="ChEBI" id="CHEBI:18420"/>
    </cofactor>
    <cofactor evidence="8">
        <name>Mn(2+)</name>
        <dbReference type="ChEBI" id="CHEBI:29035"/>
    </cofactor>
</comment>
<comment type="subcellular location">
    <subcellularLocation>
        <location evidence="8">Nucleus</location>
    </subcellularLocation>
</comment>
<dbReference type="GO" id="GO:0005634">
    <property type="term" value="C:nucleus"/>
    <property type="evidence" value="ECO:0007669"/>
    <property type="project" value="UniProtKB-SubCell"/>
</dbReference>
<feature type="compositionally biased region" description="Basic and acidic residues" evidence="9">
    <location>
        <begin position="156"/>
        <end position="165"/>
    </location>
</feature>
<evidence type="ECO:0000313" key="12">
    <source>
        <dbReference type="Proteomes" id="UP000284706"/>
    </source>
</evidence>
<name>A0A409W8J6_9AGAR</name>
<dbReference type="GO" id="GO:0070336">
    <property type="term" value="F:flap-structured DNA binding"/>
    <property type="evidence" value="ECO:0007669"/>
    <property type="project" value="TreeGrafter"/>
</dbReference>
<dbReference type="InterPro" id="IPR049132">
    <property type="entry name" value="FAN1-like_euk"/>
</dbReference>
<keyword evidence="8" id="KW-0227">DNA damage</keyword>
<dbReference type="GO" id="GO:0046872">
    <property type="term" value="F:metal ion binding"/>
    <property type="evidence" value="ECO:0007669"/>
    <property type="project" value="UniProtKB-KW"/>
</dbReference>
<dbReference type="PANTHER" id="PTHR15749:SF4">
    <property type="entry name" value="FANCONI-ASSOCIATED NUCLEASE 1"/>
    <property type="match status" value="1"/>
</dbReference>
<dbReference type="InterPro" id="IPR033315">
    <property type="entry name" value="Fan1-like"/>
</dbReference>
<evidence type="ECO:0000256" key="1">
    <source>
        <dbReference type="ARBA" id="ARBA00000983"/>
    </source>
</evidence>
<dbReference type="InterPro" id="IPR014883">
    <property type="entry name" value="VRR_NUC"/>
</dbReference>
<dbReference type="EMBL" id="NHYE01005314">
    <property type="protein sequence ID" value="PPQ74783.1"/>
    <property type="molecule type" value="Genomic_DNA"/>
</dbReference>
<keyword evidence="8" id="KW-0539">Nucleus</keyword>
<evidence type="ECO:0000256" key="7">
    <source>
        <dbReference type="ARBA" id="ARBA00023211"/>
    </source>
</evidence>
<keyword evidence="5 8" id="KW-0378">Hydrolase</keyword>
<evidence type="ECO:0000256" key="8">
    <source>
        <dbReference type="RuleBase" id="RU365033"/>
    </source>
</evidence>
<dbReference type="SMART" id="SM00990">
    <property type="entry name" value="VRR_NUC"/>
    <property type="match status" value="1"/>
</dbReference>
<evidence type="ECO:0000256" key="2">
    <source>
        <dbReference type="ARBA" id="ARBA00005533"/>
    </source>
</evidence>
<comment type="similarity">
    <text evidence="2 8">Belongs to the FAN1 family.</text>
</comment>
<comment type="function">
    <text evidence="8">Nuclease required for the repair of DNA interstrand cross-links (ICL). Acts as a 5'-3' exonuclease that anchors at a cut end of DNA and cleaves DNA successively at every third nucleotide, allowing to excise an ICL from one strand through flanking incisions.</text>
</comment>
<dbReference type="Pfam" id="PF08774">
    <property type="entry name" value="VRR_NUC"/>
    <property type="match status" value="1"/>
</dbReference>
<comment type="catalytic activity">
    <reaction evidence="1 8">
        <text>Hydrolytically removes 5'-nucleotides successively from the 3'-hydroxy termini of 3'-hydroxy-terminated oligonucleotides.</text>
        <dbReference type="EC" id="3.1.4.1"/>
    </reaction>
</comment>
<dbReference type="GO" id="GO:0008409">
    <property type="term" value="F:5'-3' exonuclease activity"/>
    <property type="evidence" value="ECO:0007669"/>
    <property type="project" value="TreeGrafter"/>
</dbReference>
<keyword evidence="8" id="KW-0234">DNA repair</keyword>
<dbReference type="Proteomes" id="UP000284706">
    <property type="component" value="Unassembled WGS sequence"/>
</dbReference>
<keyword evidence="3 8" id="KW-0540">Nuclease</keyword>
<dbReference type="PANTHER" id="PTHR15749">
    <property type="entry name" value="FANCONI-ASSOCIATED NUCLEASE 1"/>
    <property type="match status" value="1"/>
</dbReference>
<evidence type="ECO:0000256" key="4">
    <source>
        <dbReference type="ARBA" id="ARBA00022723"/>
    </source>
</evidence>
<evidence type="ECO:0000256" key="6">
    <source>
        <dbReference type="ARBA" id="ARBA00022842"/>
    </source>
</evidence>
<sequence length="733" mass="84031">MKCKLKPQAKKSDIIATLLSTAASQSILSFAPEVGGKSKGKAKDNGIRQTVLPFSSCKRPVNQSQRLKQMAMKLLGKCIRVNKDILRLVKRLHIIGYRVTEHPTALLLPELLSRFKKRSYTKVDHTRSNNIWTSREEVLAYEKALHLETLLDEVIEGPKDKDKVPQTRNQSRPPAKEPITSAGGKHLQTPLKMPATISNLRTPISPAVKGEDDLDQKVFNPPEDDLHDADIDVKKEVQVKRHIDKWLYSMCKESVTRYTSMGRVIAPGLERFCDAYVLFRMLGKAVRVLGSLKEYQQELEILEFMLSQRTWRRGKRGEWYRRIAVIYVHLIRRADTKEKRFDLQKAYLLLLRNAVLDNEVGIVFLPDLINRLMKLEKTLKLPVEQQTTCEGVLLKPKTIEINARKISTPLRFDSLGRLIEEKENTPDLLAYMIPTKAFPKLEEPVLKKNTGKSCWQGKDGIVNVETIVLEHYEALGFTGFHSETRLLTTIFALLFWDIIFAKVPGAFETPFQFAPLDMFEDTFYHARKDLIDARLKEIQEGDAGWQKILQRHDDAYREKRTWCIGIHWDLCSKEELFDIFKCIGKDSLAFICKLFCQDYRGRQSGGPDLFVWKAQEGLCKFVEVKGPGDRPSEGQKYWFDSLRRANVEVEICRVVDECAKTEPPVTATKKRKSRTPGANPRRRSMPFGPASDDVDYDALDPEDSPAPDSNHGPSTRKRRRVSEPQTIYKAEHP</sequence>
<keyword evidence="6 8" id="KW-0460">Magnesium</keyword>